<name>A0A1H9BME8_9GAMM</name>
<dbReference type="EMBL" id="FOFS01000002">
    <property type="protein sequence ID" value="SEP90106.1"/>
    <property type="molecule type" value="Genomic_DNA"/>
</dbReference>
<dbReference type="AlphaFoldDB" id="A0A1H9BME8"/>
<evidence type="ECO:0000259" key="2">
    <source>
        <dbReference type="Pfam" id="PF20091"/>
    </source>
</evidence>
<dbReference type="Pfam" id="PF20091">
    <property type="entry name" value="Abhydrolase_10"/>
    <property type="match status" value="1"/>
</dbReference>
<dbReference type="OrthoDB" id="1971292at2"/>
<gene>
    <name evidence="3" type="ORF">SAMN04488038_102149</name>
</gene>
<sequence length="514" mass="54774">MFRPCICAALRPALGLALPLYLAACGSSTAPEGSVPAQSLLLYANPSVAAAPNIGKPFVAGTTFSFTPFNYQEQEYFYSGVAHSYVNDAALDQDGRWQVSVADSADYKTRMLVYRPVDPAMFNGTVIVEWLNVTGGVDTAAEWVTMHTELLRRGYAWVGISAQQIGVEGGTPPLGTPLPIAISLKLINPLRYASLSHPGDSFSYDIYAQAAQAIRHPQDLAPLGELQIARVIAAGQSQSAARLTTFVNAFGPRTTLFDGYFVDSRLGYVADFGGASAPLSQAPQSVINTPQVVRFRTDLGRPLLNQQTETDLLMLDAYHSRQSDHSQFRLWEIAGAAHADTYISKDGFSDTGDGSAATVYETRKNTPFSSCPEPINSAPQHHFIANAAIHALNTWLAEGKAPPSAPRLSVNAAGDAILRDAHGNALGGIRSPYLDAPTAVLSGENSSVMSDSSICFLYGLTQLLDTATLQSLYADHDAYVAAVTAAGQDAVNQGFLLSEDLQLIILAAQQSGVP</sequence>
<evidence type="ECO:0000313" key="3">
    <source>
        <dbReference type="EMBL" id="SEP90106.1"/>
    </source>
</evidence>
<protein>
    <recommendedName>
        <fullName evidence="2">Alpha/beta hydrolase domain-containing protein</fullName>
    </recommendedName>
</protein>
<accession>A0A1H9BME8</accession>
<proteinExistence type="predicted"/>
<reference evidence="3 4" key="1">
    <citation type="submission" date="2016-10" db="EMBL/GenBank/DDBJ databases">
        <authorList>
            <person name="de Groot N.N."/>
        </authorList>
    </citation>
    <scope>NUCLEOTIDE SEQUENCE [LARGE SCALE GENOMIC DNA]</scope>
    <source>
        <strain evidence="3 4">DSM 25927</strain>
    </source>
</reference>
<dbReference type="RefSeq" id="WP_093282046.1">
    <property type="nucleotide sequence ID" value="NZ_FOFS01000002.1"/>
</dbReference>
<organism evidence="3 4">
    <name type="scientific">Solimonas aquatica</name>
    <dbReference type="NCBI Taxonomy" id="489703"/>
    <lineage>
        <taxon>Bacteria</taxon>
        <taxon>Pseudomonadati</taxon>
        <taxon>Pseudomonadota</taxon>
        <taxon>Gammaproteobacteria</taxon>
        <taxon>Nevskiales</taxon>
        <taxon>Nevskiaceae</taxon>
        <taxon>Solimonas</taxon>
    </lineage>
</organism>
<evidence type="ECO:0000313" key="4">
    <source>
        <dbReference type="Proteomes" id="UP000199233"/>
    </source>
</evidence>
<feature type="signal peptide" evidence="1">
    <location>
        <begin position="1"/>
        <end position="23"/>
    </location>
</feature>
<keyword evidence="1" id="KW-0732">Signal</keyword>
<feature type="domain" description="Alpha/beta hydrolase" evidence="2">
    <location>
        <begin position="55"/>
        <end position="503"/>
    </location>
</feature>
<dbReference type="Proteomes" id="UP000199233">
    <property type="component" value="Unassembled WGS sequence"/>
</dbReference>
<dbReference type="InterPro" id="IPR045394">
    <property type="entry name" value="Abhydrolase_dom"/>
</dbReference>
<keyword evidence="4" id="KW-1185">Reference proteome</keyword>
<feature type="chain" id="PRO_5011628877" description="Alpha/beta hydrolase domain-containing protein" evidence="1">
    <location>
        <begin position="24"/>
        <end position="514"/>
    </location>
</feature>
<dbReference type="STRING" id="489703.SAMN04488038_102149"/>
<evidence type="ECO:0000256" key="1">
    <source>
        <dbReference type="SAM" id="SignalP"/>
    </source>
</evidence>